<name>A0AAD7A2Z0_9AGAR</name>
<dbReference type="AlphaFoldDB" id="A0AAD7A2Z0"/>
<sequence length="202" mass="21986">MLLFSGLGRCLLTHPTPTTSPSRRRQTQRLRNASLLRDCGCNGNLEVCCRNGCGRSRGNDWRMGGATGGGFTAVGGEEGLLSSTYSHRSRASRRAPAHGTPLTPMPLPHRAPTALELGATGPGLPTPRPGAHPAHKWPLASFARVRPRCIEKNKQREVVYTQQLEKPKTRSGRRLCTSTMPMLQRSAVVSRSAGTRSQRTPR</sequence>
<keyword evidence="3" id="KW-1185">Reference proteome</keyword>
<proteinExistence type="predicted"/>
<organism evidence="2 3">
    <name type="scientific">Mycena albidolilacea</name>
    <dbReference type="NCBI Taxonomy" id="1033008"/>
    <lineage>
        <taxon>Eukaryota</taxon>
        <taxon>Fungi</taxon>
        <taxon>Dikarya</taxon>
        <taxon>Basidiomycota</taxon>
        <taxon>Agaricomycotina</taxon>
        <taxon>Agaricomycetes</taxon>
        <taxon>Agaricomycetidae</taxon>
        <taxon>Agaricales</taxon>
        <taxon>Marasmiineae</taxon>
        <taxon>Mycenaceae</taxon>
        <taxon>Mycena</taxon>
    </lineage>
</organism>
<protein>
    <submittedName>
        <fullName evidence="2">Uncharacterized protein</fullName>
    </submittedName>
</protein>
<evidence type="ECO:0000313" key="2">
    <source>
        <dbReference type="EMBL" id="KAJ7348465.1"/>
    </source>
</evidence>
<dbReference type="EMBL" id="JARIHO010000017">
    <property type="protein sequence ID" value="KAJ7348465.1"/>
    <property type="molecule type" value="Genomic_DNA"/>
</dbReference>
<accession>A0AAD7A2Z0</accession>
<feature type="compositionally biased region" description="Polar residues" evidence="1">
    <location>
        <begin position="176"/>
        <end position="202"/>
    </location>
</feature>
<evidence type="ECO:0000256" key="1">
    <source>
        <dbReference type="SAM" id="MobiDB-lite"/>
    </source>
</evidence>
<comment type="caution">
    <text evidence="2">The sequence shown here is derived from an EMBL/GenBank/DDBJ whole genome shotgun (WGS) entry which is preliminary data.</text>
</comment>
<feature type="region of interest" description="Disordered" evidence="1">
    <location>
        <begin position="166"/>
        <end position="202"/>
    </location>
</feature>
<evidence type="ECO:0000313" key="3">
    <source>
        <dbReference type="Proteomes" id="UP001218218"/>
    </source>
</evidence>
<gene>
    <name evidence="2" type="ORF">DFH08DRAFT_150156</name>
</gene>
<reference evidence="2" key="1">
    <citation type="submission" date="2023-03" db="EMBL/GenBank/DDBJ databases">
        <title>Massive genome expansion in bonnet fungi (Mycena s.s.) driven by repeated elements and novel gene families across ecological guilds.</title>
        <authorList>
            <consortium name="Lawrence Berkeley National Laboratory"/>
            <person name="Harder C.B."/>
            <person name="Miyauchi S."/>
            <person name="Viragh M."/>
            <person name="Kuo A."/>
            <person name="Thoen E."/>
            <person name="Andreopoulos B."/>
            <person name="Lu D."/>
            <person name="Skrede I."/>
            <person name="Drula E."/>
            <person name="Henrissat B."/>
            <person name="Morin E."/>
            <person name="Kohler A."/>
            <person name="Barry K."/>
            <person name="LaButti K."/>
            <person name="Morin E."/>
            <person name="Salamov A."/>
            <person name="Lipzen A."/>
            <person name="Mereny Z."/>
            <person name="Hegedus B."/>
            <person name="Baldrian P."/>
            <person name="Stursova M."/>
            <person name="Weitz H."/>
            <person name="Taylor A."/>
            <person name="Grigoriev I.V."/>
            <person name="Nagy L.G."/>
            <person name="Martin F."/>
            <person name="Kauserud H."/>
        </authorList>
    </citation>
    <scope>NUCLEOTIDE SEQUENCE</scope>
    <source>
        <strain evidence="2">CBHHK002</strain>
    </source>
</reference>
<dbReference type="Proteomes" id="UP001218218">
    <property type="component" value="Unassembled WGS sequence"/>
</dbReference>
<feature type="region of interest" description="Disordered" evidence="1">
    <location>
        <begin position="84"/>
        <end position="108"/>
    </location>
</feature>
<feature type="compositionally biased region" description="Basic residues" evidence="1">
    <location>
        <begin position="87"/>
        <end position="96"/>
    </location>
</feature>